<feature type="compositionally biased region" description="Basic and acidic residues" evidence="1">
    <location>
        <begin position="390"/>
        <end position="402"/>
    </location>
</feature>
<evidence type="ECO:0000313" key="3">
    <source>
        <dbReference type="EMBL" id="KAI1609843.1"/>
    </source>
</evidence>
<feature type="region of interest" description="Disordered" evidence="1">
    <location>
        <begin position="325"/>
        <end position="442"/>
    </location>
</feature>
<evidence type="ECO:0000256" key="1">
    <source>
        <dbReference type="SAM" id="MobiDB-lite"/>
    </source>
</evidence>
<dbReference type="AlphaFoldDB" id="A0AAN6DQY4"/>
<evidence type="ECO:0000259" key="2">
    <source>
        <dbReference type="PROSITE" id="PS50858"/>
    </source>
</evidence>
<dbReference type="PANTHER" id="PTHR16019:SF5">
    <property type="entry name" value="BSD DOMAIN-CONTAINING PROTEIN 1"/>
    <property type="match status" value="1"/>
</dbReference>
<feature type="domain" description="BSD" evidence="2">
    <location>
        <begin position="256"/>
        <end position="308"/>
    </location>
</feature>
<feature type="region of interest" description="Disordered" evidence="1">
    <location>
        <begin position="1"/>
        <end position="54"/>
    </location>
</feature>
<evidence type="ECO:0000313" key="4">
    <source>
        <dbReference type="Proteomes" id="UP001203852"/>
    </source>
</evidence>
<feature type="compositionally biased region" description="Polar residues" evidence="1">
    <location>
        <begin position="361"/>
        <end position="375"/>
    </location>
</feature>
<dbReference type="Pfam" id="PF03909">
    <property type="entry name" value="BSD"/>
    <property type="match status" value="1"/>
</dbReference>
<reference evidence="3" key="1">
    <citation type="journal article" date="2022" name="bioRxiv">
        <title>Deciphering the potential niche of two novel black yeast fungi from a biological soil crust based on their genomes, phenotypes, and melanin regulation.</title>
        <authorList>
            <consortium name="DOE Joint Genome Institute"/>
            <person name="Carr E.C."/>
            <person name="Barton Q."/>
            <person name="Grambo S."/>
            <person name="Sullivan M."/>
            <person name="Renfro C.M."/>
            <person name="Kuo A."/>
            <person name="Pangilinan J."/>
            <person name="Lipzen A."/>
            <person name="Keymanesh K."/>
            <person name="Savage E."/>
            <person name="Barry K."/>
            <person name="Grigoriev I.V."/>
            <person name="Riekhof W.R."/>
            <person name="Harris S.S."/>
        </authorList>
    </citation>
    <scope>NUCLEOTIDE SEQUENCE</scope>
    <source>
        <strain evidence="3">JF 03-4F</strain>
    </source>
</reference>
<dbReference type="Proteomes" id="UP001203852">
    <property type="component" value="Unassembled WGS sequence"/>
</dbReference>
<dbReference type="PANTHER" id="PTHR16019">
    <property type="entry name" value="SYNAPSE-ASSOCIATED PROTEIN"/>
    <property type="match status" value="1"/>
</dbReference>
<comment type="caution">
    <text evidence="3">The sequence shown here is derived from an EMBL/GenBank/DDBJ whole genome shotgun (WGS) entry which is preliminary data.</text>
</comment>
<feature type="compositionally biased region" description="Acidic residues" evidence="1">
    <location>
        <begin position="327"/>
        <end position="339"/>
    </location>
</feature>
<dbReference type="InterPro" id="IPR051494">
    <property type="entry name" value="BSD_domain-containing"/>
</dbReference>
<organism evidence="3 4">
    <name type="scientific">Exophiala viscosa</name>
    <dbReference type="NCBI Taxonomy" id="2486360"/>
    <lineage>
        <taxon>Eukaryota</taxon>
        <taxon>Fungi</taxon>
        <taxon>Dikarya</taxon>
        <taxon>Ascomycota</taxon>
        <taxon>Pezizomycotina</taxon>
        <taxon>Eurotiomycetes</taxon>
        <taxon>Chaetothyriomycetidae</taxon>
        <taxon>Chaetothyriales</taxon>
        <taxon>Herpotrichiellaceae</taxon>
        <taxon>Exophiala</taxon>
    </lineage>
</organism>
<dbReference type="EMBL" id="MU404359">
    <property type="protein sequence ID" value="KAI1609843.1"/>
    <property type="molecule type" value="Genomic_DNA"/>
</dbReference>
<feature type="compositionally biased region" description="Polar residues" evidence="1">
    <location>
        <begin position="341"/>
        <end position="351"/>
    </location>
</feature>
<dbReference type="InterPro" id="IPR005607">
    <property type="entry name" value="BSD_dom"/>
</dbReference>
<protein>
    <recommendedName>
        <fullName evidence="2">BSD domain-containing protein</fullName>
    </recommendedName>
</protein>
<gene>
    <name evidence="3" type="ORF">EDD36DRAFT_444941</name>
</gene>
<feature type="compositionally biased region" description="Basic and acidic residues" evidence="1">
    <location>
        <begin position="1"/>
        <end position="10"/>
    </location>
</feature>
<accession>A0AAN6DQY4</accession>
<dbReference type="GO" id="GO:0005737">
    <property type="term" value="C:cytoplasm"/>
    <property type="evidence" value="ECO:0007669"/>
    <property type="project" value="TreeGrafter"/>
</dbReference>
<dbReference type="PROSITE" id="PS50858">
    <property type="entry name" value="BSD"/>
    <property type="match status" value="1"/>
</dbReference>
<dbReference type="SUPFAM" id="SSF140383">
    <property type="entry name" value="BSD domain-like"/>
    <property type="match status" value="1"/>
</dbReference>
<feature type="compositionally biased region" description="Polar residues" evidence="1">
    <location>
        <begin position="20"/>
        <end position="31"/>
    </location>
</feature>
<feature type="region of interest" description="Disordered" evidence="1">
    <location>
        <begin position="115"/>
        <end position="143"/>
    </location>
</feature>
<keyword evidence="4" id="KW-1185">Reference proteome</keyword>
<dbReference type="Gene3D" id="1.10.3970.10">
    <property type="entry name" value="BSD domain"/>
    <property type="match status" value="1"/>
</dbReference>
<name>A0AAN6DQY4_9EURO</name>
<proteinExistence type="predicted"/>
<sequence length="442" mass="48871">MDLAYDHIAEKTFSPADRATTPTPIPSSSAETPAPGGDAATPKASPPPARQSLQTEFQETFQVFSNSAWGAKLGGLWGNVRKQGETYYEEARKEAAEMAQEVEALRTKGLLGLGLGSDKAEKDGGETSQGAPEPVADDEQKKSFHETETFLERFKLEAAKRIKDVQKAEDAADEALLRFGTNIRNFLRDAVAVTPPDDEEFNNRQPGEVLFESKDPTSGKRVIHTSRFDAQLHVIHTTLTSFTQDPSGAGSQWDDFTSGFDIDKMTDRIATDLEKYSELRKSMEKLVPEKVEYKDFWTRYYFLRHVVEVQEAKRKELLKASAHEAEEVGWDEDSEDEEPVASSTPHLTQAEVQPPKVVVAQITNDSSSNLHQTMQPPLPSSDPSTLKPEAPARRSHDEKSVADSDASYDLVSGATSRAPGSPREEVGKSPGRIDESDEEDWE</sequence>
<dbReference type="SMART" id="SM00751">
    <property type="entry name" value="BSD"/>
    <property type="match status" value="1"/>
</dbReference>
<feature type="compositionally biased region" description="Basic and acidic residues" evidence="1">
    <location>
        <begin position="422"/>
        <end position="434"/>
    </location>
</feature>
<dbReference type="InterPro" id="IPR035925">
    <property type="entry name" value="BSD_dom_sf"/>
</dbReference>